<protein>
    <recommendedName>
        <fullName evidence="4">Olfactomedin-like domain-containing protein</fullName>
    </recommendedName>
</protein>
<reference evidence="5" key="1">
    <citation type="submission" date="2022-03" db="EMBL/GenBank/DDBJ databases">
        <authorList>
            <person name="Martin C."/>
        </authorList>
    </citation>
    <scope>NUCLEOTIDE SEQUENCE</scope>
</reference>
<dbReference type="InterPro" id="IPR050605">
    <property type="entry name" value="Olfactomedin-like_domain"/>
</dbReference>
<keyword evidence="6" id="KW-1185">Reference proteome</keyword>
<comment type="caution">
    <text evidence="3">Lacks conserved residue(s) required for the propagation of feature annotation.</text>
</comment>
<dbReference type="GO" id="GO:0005615">
    <property type="term" value="C:extracellular space"/>
    <property type="evidence" value="ECO:0007669"/>
    <property type="project" value="TreeGrafter"/>
</dbReference>
<feature type="non-terminal residue" evidence="5">
    <location>
        <position position="1"/>
    </location>
</feature>
<proteinExistence type="predicted"/>
<dbReference type="Proteomes" id="UP000749559">
    <property type="component" value="Unassembled WGS sequence"/>
</dbReference>
<evidence type="ECO:0000313" key="5">
    <source>
        <dbReference type="EMBL" id="CAH1784180.1"/>
    </source>
</evidence>
<evidence type="ECO:0000256" key="3">
    <source>
        <dbReference type="PROSITE-ProRule" id="PRU00446"/>
    </source>
</evidence>
<dbReference type="PANTHER" id="PTHR23192:SF87">
    <property type="entry name" value="AMASSIN-3"/>
    <property type="match status" value="1"/>
</dbReference>
<dbReference type="OrthoDB" id="6058931at2759"/>
<dbReference type="PANTHER" id="PTHR23192">
    <property type="entry name" value="OLFACTOMEDIN-RELATED"/>
    <property type="match status" value="1"/>
</dbReference>
<sequence>GTGLLYVWDNGLLQKVPIRFNSSGKASTLQFGEHKGEISYVGNAIDVASGYGKIGWWFKDPIDSTVWLVRSYKRNTVIEKYSNEASLSGSPIEKIDLGGEVCDGTGHAIYSGYFYCNLANTNHVVKVKISSRTIVGSVGLIDAGYRNTYSYGWGGYSDIDLALDNGNQLYAIYGSKQNDGNFAIALLDIDTFVIVKTWQLNVKKQGSGNAFMANRMLYIL</sequence>
<keyword evidence="2" id="KW-0964">Secreted</keyword>
<dbReference type="AlphaFoldDB" id="A0A8S4NTW6"/>
<evidence type="ECO:0000256" key="1">
    <source>
        <dbReference type="ARBA" id="ARBA00004613"/>
    </source>
</evidence>
<accession>A0A8S4NTW6</accession>
<comment type="subcellular location">
    <subcellularLocation>
        <location evidence="1">Secreted</location>
    </subcellularLocation>
</comment>
<dbReference type="GO" id="GO:0007165">
    <property type="term" value="P:signal transduction"/>
    <property type="evidence" value="ECO:0007669"/>
    <property type="project" value="TreeGrafter"/>
</dbReference>
<evidence type="ECO:0000259" key="4">
    <source>
        <dbReference type="PROSITE" id="PS51132"/>
    </source>
</evidence>
<gene>
    <name evidence="5" type="ORF">OFUS_LOCUS10423</name>
</gene>
<feature type="non-terminal residue" evidence="5">
    <location>
        <position position="220"/>
    </location>
</feature>
<dbReference type="PROSITE" id="PS51132">
    <property type="entry name" value="OLF"/>
    <property type="match status" value="1"/>
</dbReference>
<dbReference type="SMART" id="SM00284">
    <property type="entry name" value="OLF"/>
    <property type="match status" value="1"/>
</dbReference>
<name>A0A8S4NTW6_OWEFU</name>
<dbReference type="InterPro" id="IPR003112">
    <property type="entry name" value="Olfac-like_dom"/>
</dbReference>
<organism evidence="5 6">
    <name type="scientific">Owenia fusiformis</name>
    <name type="common">Polychaete worm</name>
    <dbReference type="NCBI Taxonomy" id="6347"/>
    <lineage>
        <taxon>Eukaryota</taxon>
        <taxon>Metazoa</taxon>
        <taxon>Spiralia</taxon>
        <taxon>Lophotrochozoa</taxon>
        <taxon>Annelida</taxon>
        <taxon>Polychaeta</taxon>
        <taxon>Sedentaria</taxon>
        <taxon>Canalipalpata</taxon>
        <taxon>Sabellida</taxon>
        <taxon>Oweniida</taxon>
        <taxon>Oweniidae</taxon>
        <taxon>Owenia</taxon>
    </lineage>
</organism>
<dbReference type="EMBL" id="CAIIXF020000005">
    <property type="protein sequence ID" value="CAH1784180.1"/>
    <property type="molecule type" value="Genomic_DNA"/>
</dbReference>
<comment type="caution">
    <text evidence="5">The sequence shown here is derived from an EMBL/GenBank/DDBJ whole genome shotgun (WGS) entry which is preliminary data.</text>
</comment>
<evidence type="ECO:0000313" key="6">
    <source>
        <dbReference type="Proteomes" id="UP000749559"/>
    </source>
</evidence>
<dbReference type="Pfam" id="PF02191">
    <property type="entry name" value="OLF"/>
    <property type="match status" value="1"/>
</dbReference>
<evidence type="ECO:0000256" key="2">
    <source>
        <dbReference type="ARBA" id="ARBA00022525"/>
    </source>
</evidence>
<feature type="domain" description="Olfactomedin-like" evidence="4">
    <location>
        <begin position="33"/>
        <end position="220"/>
    </location>
</feature>